<keyword evidence="2" id="KW-0472">Membrane</keyword>
<dbReference type="OrthoDB" id="5858677at2759"/>
<dbReference type="Proteomes" id="UP000596742">
    <property type="component" value="Unassembled WGS sequence"/>
</dbReference>
<gene>
    <name evidence="3" type="ORF">MGAL_10B044339</name>
</gene>
<dbReference type="AlphaFoldDB" id="A0A8B6H190"/>
<evidence type="ECO:0000256" key="2">
    <source>
        <dbReference type="SAM" id="Phobius"/>
    </source>
</evidence>
<evidence type="ECO:0000313" key="3">
    <source>
        <dbReference type="EMBL" id="VDI72236.1"/>
    </source>
</evidence>
<reference evidence="3" key="1">
    <citation type="submission" date="2018-11" db="EMBL/GenBank/DDBJ databases">
        <authorList>
            <person name="Alioto T."/>
            <person name="Alioto T."/>
        </authorList>
    </citation>
    <scope>NUCLEOTIDE SEQUENCE</scope>
</reference>
<comment type="caution">
    <text evidence="3">The sequence shown here is derived from an EMBL/GenBank/DDBJ whole genome shotgun (WGS) entry which is preliminary data.</text>
</comment>
<dbReference type="EMBL" id="UYJE01009311">
    <property type="protein sequence ID" value="VDI72236.1"/>
    <property type="molecule type" value="Genomic_DNA"/>
</dbReference>
<evidence type="ECO:0000256" key="1">
    <source>
        <dbReference type="SAM" id="MobiDB-lite"/>
    </source>
</evidence>
<organism evidence="3 4">
    <name type="scientific">Mytilus galloprovincialis</name>
    <name type="common">Mediterranean mussel</name>
    <dbReference type="NCBI Taxonomy" id="29158"/>
    <lineage>
        <taxon>Eukaryota</taxon>
        <taxon>Metazoa</taxon>
        <taxon>Spiralia</taxon>
        <taxon>Lophotrochozoa</taxon>
        <taxon>Mollusca</taxon>
        <taxon>Bivalvia</taxon>
        <taxon>Autobranchia</taxon>
        <taxon>Pteriomorphia</taxon>
        <taxon>Mytilida</taxon>
        <taxon>Mytiloidea</taxon>
        <taxon>Mytilidae</taxon>
        <taxon>Mytilinae</taxon>
        <taxon>Mytilus</taxon>
    </lineage>
</organism>
<feature type="region of interest" description="Disordered" evidence="1">
    <location>
        <begin position="1"/>
        <end position="31"/>
    </location>
</feature>
<accession>A0A8B6H190</accession>
<protein>
    <submittedName>
        <fullName evidence="3">Uncharacterized protein</fullName>
    </submittedName>
</protein>
<evidence type="ECO:0000313" key="4">
    <source>
        <dbReference type="Proteomes" id="UP000596742"/>
    </source>
</evidence>
<keyword evidence="2" id="KW-0812">Transmembrane</keyword>
<feature type="transmembrane region" description="Helical" evidence="2">
    <location>
        <begin position="178"/>
        <end position="203"/>
    </location>
</feature>
<keyword evidence="2" id="KW-1133">Transmembrane helix</keyword>
<name>A0A8B6H190_MYTGA</name>
<feature type="region of interest" description="Disordered" evidence="1">
    <location>
        <begin position="112"/>
        <end position="136"/>
    </location>
</feature>
<proteinExistence type="predicted"/>
<keyword evidence="4" id="KW-1185">Reference proteome</keyword>
<feature type="compositionally biased region" description="Low complexity" evidence="1">
    <location>
        <begin position="120"/>
        <end position="136"/>
    </location>
</feature>
<sequence length="335" mass="37602">MNTMSPRSAGQEVTTTTMKQQSSIKFSQNSNTHLARNITGSHLTNQGTQPKMTPIQTLTETSTSSLSFTVDTLKTTMQTSKKQLASSITATFVNINTNILDTRTSSSLKFVQRSKPSTDRTSNVTTNRVSSTANSAQSVKGTKTLGAWLKTSRKTVQTTKIRAAVTEAPTDIKQDADLVLILVLVLTLPLFFLCCITLLCCLLRTRNQRRLSKKNDRRNIPRNAKEPCKFDDFDKKQSNRTWITHWLADTNSSFQSDPSNISLPPNYATALKNSKETYDIPRASLHGRMDKSFHSESSRTIIEPTTDYLDQYVHRPRLNKTTGSIVFIPLRDYPR</sequence>